<dbReference type="EMBL" id="CP014227">
    <property type="protein sequence ID" value="AMD84196.1"/>
    <property type="molecule type" value="Genomic_DNA"/>
</dbReference>
<dbReference type="Proteomes" id="UP000065822">
    <property type="component" value="Chromosome"/>
</dbReference>
<evidence type="ECO:0000313" key="5">
    <source>
        <dbReference type="Proteomes" id="UP000215539"/>
    </source>
</evidence>
<evidence type="ECO:0000259" key="1">
    <source>
        <dbReference type="PROSITE" id="PS51379"/>
    </source>
</evidence>
<evidence type="ECO:0000313" key="2">
    <source>
        <dbReference type="EMBL" id="AMD84196.1"/>
    </source>
</evidence>
<dbReference type="RefSeq" id="WP_066427724.1">
    <property type="nucleotide sequence ID" value="NZ_CP014227.1"/>
</dbReference>
<dbReference type="SUPFAM" id="SSF53706">
    <property type="entry name" value="Formate dehydrogenase/DMSO reductase, domains 1-3"/>
    <property type="match status" value="1"/>
</dbReference>
<name>A0AAX2GZB0_9FLAO</name>
<dbReference type="SUPFAM" id="SSF54862">
    <property type="entry name" value="4Fe-4S ferredoxins"/>
    <property type="match status" value="1"/>
</dbReference>
<feature type="domain" description="4Fe-4S ferredoxin-type" evidence="1">
    <location>
        <begin position="823"/>
        <end position="856"/>
    </location>
</feature>
<dbReference type="Gene3D" id="3.30.70.20">
    <property type="match status" value="2"/>
</dbReference>
<dbReference type="Gene3D" id="3.40.50.740">
    <property type="match status" value="1"/>
</dbReference>
<feature type="domain" description="4Fe-4S ferredoxin-type" evidence="1">
    <location>
        <begin position="742"/>
        <end position="772"/>
    </location>
</feature>
<dbReference type="PANTHER" id="PTHR42783:SF3">
    <property type="entry name" value="GLUTAMATE SYNTHASE [NADPH] SMALL CHAIN-RELATED"/>
    <property type="match status" value="1"/>
</dbReference>
<evidence type="ECO:0000313" key="4">
    <source>
        <dbReference type="Proteomes" id="UP000065822"/>
    </source>
</evidence>
<accession>A0AAX2GZB0</accession>
<evidence type="ECO:0000313" key="3">
    <source>
        <dbReference type="EMBL" id="SNV12751.1"/>
    </source>
</evidence>
<proteinExistence type="predicted"/>
<dbReference type="PANTHER" id="PTHR42783">
    <property type="entry name" value="GLUTAMATE SYNTHASE [NADPH] SMALL CHAIN"/>
    <property type="match status" value="1"/>
</dbReference>
<organism evidence="3 5">
    <name type="scientific">Capnocytophaga haemolytica</name>
    <dbReference type="NCBI Taxonomy" id="45243"/>
    <lineage>
        <taxon>Bacteria</taxon>
        <taxon>Pseudomonadati</taxon>
        <taxon>Bacteroidota</taxon>
        <taxon>Flavobacteriia</taxon>
        <taxon>Flavobacteriales</taxon>
        <taxon>Flavobacteriaceae</taxon>
        <taxon>Capnocytophaga</taxon>
    </lineage>
</organism>
<dbReference type="Gene3D" id="3.30.2070.10">
    <property type="entry name" value="Formate dehydrogenase/DMSO reductase"/>
    <property type="match status" value="1"/>
</dbReference>
<reference evidence="3 5" key="2">
    <citation type="submission" date="2017-06" db="EMBL/GenBank/DDBJ databases">
        <authorList>
            <consortium name="Pathogen Informatics"/>
        </authorList>
    </citation>
    <scope>NUCLEOTIDE SEQUENCE [LARGE SCALE GENOMIC DNA]</scope>
    <source>
        <strain evidence="3 5">NCTC12947</strain>
    </source>
</reference>
<reference evidence="2 4" key="1">
    <citation type="submission" date="2016-02" db="EMBL/GenBank/DDBJ databases">
        <authorList>
            <person name="Holder M.E."/>
            <person name="Ajami N.J."/>
            <person name="Petrosino J.F."/>
        </authorList>
    </citation>
    <scope>NUCLEOTIDE SEQUENCE [LARGE SCALE GENOMIC DNA]</scope>
    <source>
        <strain evidence="2 4">CCUG 32990</strain>
    </source>
</reference>
<feature type="domain" description="4Fe-4S ferredoxin-type" evidence="1">
    <location>
        <begin position="857"/>
        <end position="886"/>
    </location>
</feature>
<dbReference type="InterPro" id="IPR030948">
    <property type="entry name" value="TAT_var_transloc_signal_dom"/>
</dbReference>
<gene>
    <name evidence="3" type="primary">fdhB1</name>
    <name evidence="2" type="ORF">AXF12_00780</name>
    <name evidence="3" type="ORF">SAMEA44541418_01610</name>
</gene>
<dbReference type="CDD" id="cd10551">
    <property type="entry name" value="PsrB"/>
    <property type="match status" value="1"/>
</dbReference>
<dbReference type="KEGG" id="chg:AXF12_00780"/>
<keyword evidence="4" id="KW-1185">Reference proteome</keyword>
<dbReference type="PROSITE" id="PS51379">
    <property type="entry name" value="4FE4S_FER_2"/>
    <property type="match status" value="3"/>
</dbReference>
<sequence length="1016" mass="114909">MAEEKQYWKNIEELSPEYQLSDDQLKEFAEEIPIEEFIGETSMLKNTHSSRRDFLKFVGFSTMAAAMASCEGPVRKSIPYLVAPEQLRAGIPNYYATSINDGYDFASILVKTREGQPIFIERNKEAGTFSCTNARIIASVLGLYDNSRVKKPTNAKKETVSWDFLSQEAQKAISKAISEHKEIVLLTQTLASPSTYALIEDIQRKVPLFSVVEYDAISYEPTLAAYERLYGQRALPDYDFSKSDLIISFAADFLGDWNGKSYEDTYAKGRVPSEKGMSRHIQLESNLSLSGANADWRIMLTPYECAQVMKAFYNALFGNPQEEALEGRLQKIVQQLCEEVKQAKNPLIVSDFDDRDLQQAAMELNEHLHCEAYLSHEPLLIRKGDYGKIAHLLDQLENKKVGVLLIHNLNPVYTLSFGNGFKKYLKNVDFIVDFTQHLDETAICSSYVAPLHHYLEQWGDVCFKKSHYTLQQPVIRPLFDTKQLQDALMEWFGFEKTYYDYLKSHWKRHILKGSSWEKALQDGYFIVQGEENHKKPALLVPLGKACQYTFIQRPTDGFQLILYPTIALGDGRQANNPWLQELPDPITRATWDNYATLSVIDAKLLGIRNWHTSDGALNGHKITLIAGEKKIMLPALIQPGQAGGTIGLSLGYGQKEGLKKEMQVGVNAYVLYSEFAKVQNIRVEKAEGEHEFACIQLHNTLMGRGSIIKETTLEDFLHSDPPKEKEAVSLWESEAPTAGHLFKLSIDLNACTGCGACVIACHAENNVPVVGKEEVRRSRDMHWLRIDRYYSSTDSFINDAKLLDQAEGLETIGVLHRLEQASGNPQVNFQPVMCQHCNNAPCETVCPVAATSHGAQGQNQMVYNRCVGTRYCANNCPYKVRRFNWFEYSENDAFDFYMNDDIGRMVLNPDVTVRSRGVMEKCSFCIQQTQAIILKAKKENRPVAEGEFKNACACAAACNSEAMMFDDINDPSSGLREKIENKRSYALLEEIGTRPNVFYQAKVRNVRKSDNLPLDE</sequence>
<protein>
    <submittedName>
        <fullName evidence="3">Formate dehydrogenase iron-sulfur subunit</fullName>
    </submittedName>
    <submittedName>
        <fullName evidence="2">Quinol:cytochrome C oxidoreductase</fullName>
    </submittedName>
</protein>
<dbReference type="InterPro" id="IPR017896">
    <property type="entry name" value="4Fe4S_Fe-S-bd"/>
</dbReference>
<dbReference type="NCBIfam" id="TIGR04519">
    <property type="entry name" value="MoCo_extend_TAT"/>
    <property type="match status" value="1"/>
</dbReference>
<dbReference type="EMBL" id="LT906449">
    <property type="protein sequence ID" value="SNV12751.1"/>
    <property type="molecule type" value="Genomic_DNA"/>
</dbReference>
<dbReference type="AlphaFoldDB" id="A0AAX2GZB0"/>
<dbReference type="Pfam" id="PF13247">
    <property type="entry name" value="Fer4_11"/>
    <property type="match status" value="1"/>
</dbReference>
<dbReference type="Proteomes" id="UP000215539">
    <property type="component" value="Chromosome 1"/>
</dbReference>